<feature type="compositionally biased region" description="Basic and acidic residues" evidence="1">
    <location>
        <begin position="365"/>
        <end position="401"/>
    </location>
</feature>
<protein>
    <submittedName>
        <fullName evidence="2">Uncharacterized protein</fullName>
    </submittedName>
</protein>
<keyword evidence="3" id="KW-1185">Reference proteome</keyword>
<gene>
    <name evidence="2" type="ORF">N7509_005024</name>
</gene>
<dbReference type="AlphaFoldDB" id="A0A9W9W1S3"/>
<dbReference type="PANTHER" id="PTHR40132:SF1">
    <property type="entry name" value="PRE-MRNA-SPLICING FACTOR 38B"/>
    <property type="match status" value="1"/>
</dbReference>
<dbReference type="OrthoDB" id="2431475at2759"/>
<feature type="compositionally biased region" description="Basic and acidic residues" evidence="1">
    <location>
        <begin position="54"/>
        <end position="86"/>
    </location>
</feature>
<reference evidence="2" key="1">
    <citation type="submission" date="2022-12" db="EMBL/GenBank/DDBJ databases">
        <authorList>
            <person name="Petersen C."/>
        </authorList>
    </citation>
    <scope>NUCLEOTIDE SEQUENCE</scope>
    <source>
        <strain evidence="2">IBT 29677</strain>
    </source>
</reference>
<proteinExistence type="predicted"/>
<evidence type="ECO:0000256" key="1">
    <source>
        <dbReference type="SAM" id="MobiDB-lite"/>
    </source>
</evidence>
<dbReference type="EMBL" id="JAPZBU010000006">
    <property type="protein sequence ID" value="KAJ5396911.1"/>
    <property type="molecule type" value="Genomic_DNA"/>
</dbReference>
<organism evidence="2 3">
    <name type="scientific">Penicillium cosmopolitanum</name>
    <dbReference type="NCBI Taxonomy" id="1131564"/>
    <lineage>
        <taxon>Eukaryota</taxon>
        <taxon>Fungi</taxon>
        <taxon>Dikarya</taxon>
        <taxon>Ascomycota</taxon>
        <taxon>Pezizomycotina</taxon>
        <taxon>Eurotiomycetes</taxon>
        <taxon>Eurotiomycetidae</taxon>
        <taxon>Eurotiales</taxon>
        <taxon>Aspergillaceae</taxon>
        <taxon>Penicillium</taxon>
    </lineage>
</organism>
<name>A0A9W9W1S3_9EURO</name>
<dbReference type="RefSeq" id="XP_056488963.1">
    <property type="nucleotide sequence ID" value="XM_056629661.1"/>
</dbReference>
<accession>A0A9W9W1S3</accession>
<comment type="caution">
    <text evidence="2">The sequence shown here is derived from an EMBL/GenBank/DDBJ whole genome shotgun (WGS) entry which is preliminary data.</text>
</comment>
<dbReference type="PANTHER" id="PTHR40132">
    <property type="entry name" value="PRE-MRNA-SPLICING FACTOR 38B"/>
    <property type="match status" value="1"/>
</dbReference>
<evidence type="ECO:0000313" key="2">
    <source>
        <dbReference type="EMBL" id="KAJ5396911.1"/>
    </source>
</evidence>
<dbReference type="GeneID" id="81368641"/>
<feature type="region of interest" description="Disordered" evidence="1">
    <location>
        <begin position="54"/>
        <end position="91"/>
    </location>
</feature>
<feature type="region of interest" description="Disordered" evidence="1">
    <location>
        <begin position="353"/>
        <end position="401"/>
    </location>
</feature>
<dbReference type="Proteomes" id="UP001147747">
    <property type="component" value="Unassembled WGS sequence"/>
</dbReference>
<sequence>MDDDYVAQLMAKEAAENSKKYSLEGLGAYQSQKRSANAPKANTRFLRHLIKETDNHNTALKRKEERDAGDRMRQLKDQGSPREPRTDPTGTIVDMTVDAMASAVTRVVPTGKATAIVVVRHPRAGTETGIGIGTADIGEETTTAVDHEIPIEIESAGHDGETTIEIDQGGEVETKSTETVTGQRLTEGEDPQSLAAAPHVEIEVLNLTAAGVIINLLPMPGHPRRAGKRSDGRGVTRIPDLHTSQNTQHLSIQSRRLITNPNLRSNDMTGKNQTLLKIWLALFRLRRTENPLHRFVRVAGAPTKLARTPCRGPRNGEDDWDMALEALRDRARWKQKGEERLREAGLNETIIERWKDNTTSTGASGEKRPEDVRWSKKGEGREWDRGKVVDDQGHTDVHALW</sequence>
<reference evidence="2" key="2">
    <citation type="journal article" date="2023" name="IMA Fungus">
        <title>Comparative genomic study of the Penicillium genus elucidates a diverse pangenome and 15 lateral gene transfer events.</title>
        <authorList>
            <person name="Petersen C."/>
            <person name="Sorensen T."/>
            <person name="Nielsen M.R."/>
            <person name="Sondergaard T.E."/>
            <person name="Sorensen J.L."/>
            <person name="Fitzpatrick D.A."/>
            <person name="Frisvad J.C."/>
            <person name="Nielsen K.L."/>
        </authorList>
    </citation>
    <scope>NUCLEOTIDE SEQUENCE</scope>
    <source>
        <strain evidence="2">IBT 29677</strain>
    </source>
</reference>
<evidence type="ECO:0000313" key="3">
    <source>
        <dbReference type="Proteomes" id="UP001147747"/>
    </source>
</evidence>